<organism evidence="1 2">
    <name type="scientific">Paludisphaera mucosa</name>
    <dbReference type="NCBI Taxonomy" id="3030827"/>
    <lineage>
        <taxon>Bacteria</taxon>
        <taxon>Pseudomonadati</taxon>
        <taxon>Planctomycetota</taxon>
        <taxon>Planctomycetia</taxon>
        <taxon>Isosphaerales</taxon>
        <taxon>Isosphaeraceae</taxon>
        <taxon>Paludisphaera</taxon>
    </lineage>
</organism>
<accession>A0ABT6FKG1</accession>
<keyword evidence="2" id="KW-1185">Reference proteome</keyword>
<name>A0ABT6FKG1_9BACT</name>
<gene>
    <name evidence="1" type="ORF">PZE19_30275</name>
</gene>
<dbReference type="Proteomes" id="UP001216907">
    <property type="component" value="Unassembled WGS sequence"/>
</dbReference>
<proteinExistence type="predicted"/>
<dbReference type="EMBL" id="JARRAG010000002">
    <property type="protein sequence ID" value="MDG3008073.1"/>
    <property type="molecule type" value="Genomic_DNA"/>
</dbReference>
<evidence type="ECO:0000313" key="2">
    <source>
        <dbReference type="Proteomes" id="UP001216907"/>
    </source>
</evidence>
<dbReference type="RefSeq" id="WP_277864341.1">
    <property type="nucleotide sequence ID" value="NZ_JARRAG010000002.1"/>
</dbReference>
<protein>
    <submittedName>
        <fullName evidence="1">Uncharacterized protein</fullName>
    </submittedName>
</protein>
<sequence length="256" mass="25838">MSRSKDLLHRLIPAWARNAPSKTPRQVRRLRPELDGLEGRLVLSRFGSLAGQAMSSRVAMFQRAGGGQTGGGAGGAVFAGHHGGGGGGGSVARDSQLAADLKTYQAAATSLLRGSAVTDAQRVALHDAFGAVQTAGVTYDKAALATVADNVLTALADTDAATTPESYRADFVAAFTGSGADGALTTDELALVNTAFDAFVTVADNLDADSTELSALTTARAAITADYTRLGITGAAPTSLELILGGPGGGGPRSFC</sequence>
<evidence type="ECO:0000313" key="1">
    <source>
        <dbReference type="EMBL" id="MDG3008073.1"/>
    </source>
</evidence>
<reference evidence="1 2" key="1">
    <citation type="submission" date="2023-03" db="EMBL/GenBank/DDBJ databases">
        <title>Paludisphaera mucosa sp. nov. a novel planctomycete from northern fen.</title>
        <authorList>
            <person name="Ivanova A."/>
        </authorList>
    </citation>
    <scope>NUCLEOTIDE SEQUENCE [LARGE SCALE GENOMIC DNA]</scope>
    <source>
        <strain evidence="1 2">Pla2</strain>
    </source>
</reference>
<comment type="caution">
    <text evidence="1">The sequence shown here is derived from an EMBL/GenBank/DDBJ whole genome shotgun (WGS) entry which is preliminary data.</text>
</comment>